<dbReference type="OrthoDB" id="5556956at2759"/>
<gene>
    <name evidence="2" type="ORF">BB560_006101</name>
</gene>
<feature type="compositionally biased region" description="Basic residues" evidence="1">
    <location>
        <begin position="184"/>
        <end position="195"/>
    </location>
</feature>
<sequence length="225" mass="25480">MNFQSIKNPGRVEVVDASTINDFKGETKVSRRHNKKRGFLASVIGNLNEEGIDSADQGGRKGKKNDQESIEDEMNDKELMKLLKSGLDLSKLKASNMANELAPKSGKERLKQMEGDLEKLGFLNKKSKNKNKSDRMPRNMFYGIQEARNKRAEKKIDSAREEGLLTSRKRKEIISENKAYDHKSIKHKRKNRKTNSVRLDGSGFSGGVLYVPKSKIKNAARQTKK</sequence>
<keyword evidence="3" id="KW-1185">Reference proteome</keyword>
<dbReference type="AlphaFoldDB" id="A0A2T9YHT1"/>
<evidence type="ECO:0000256" key="1">
    <source>
        <dbReference type="SAM" id="MobiDB-lite"/>
    </source>
</evidence>
<comment type="caution">
    <text evidence="2">The sequence shown here is derived from an EMBL/GenBank/DDBJ whole genome shotgun (WGS) entry which is preliminary data.</text>
</comment>
<dbReference type="STRING" id="133381.A0A2T9YHT1"/>
<accession>A0A2T9YHT1</accession>
<reference evidence="2 3" key="1">
    <citation type="journal article" date="2018" name="MBio">
        <title>Comparative Genomics Reveals the Core Gene Toolbox for the Fungus-Insect Symbiosis.</title>
        <authorList>
            <person name="Wang Y."/>
            <person name="Stata M."/>
            <person name="Wang W."/>
            <person name="Stajich J.E."/>
            <person name="White M.M."/>
            <person name="Moncalvo J.M."/>
        </authorList>
    </citation>
    <scope>NUCLEOTIDE SEQUENCE [LARGE SCALE GENOMIC DNA]</scope>
    <source>
        <strain evidence="2 3">SC-DP-2</strain>
    </source>
</reference>
<feature type="region of interest" description="Disordered" evidence="1">
    <location>
        <begin position="177"/>
        <end position="201"/>
    </location>
</feature>
<dbReference type="Proteomes" id="UP000245609">
    <property type="component" value="Unassembled WGS sequence"/>
</dbReference>
<protein>
    <submittedName>
        <fullName evidence="2">Uncharacterized protein</fullName>
    </submittedName>
</protein>
<organism evidence="2 3">
    <name type="scientific">Smittium megazygosporum</name>
    <dbReference type="NCBI Taxonomy" id="133381"/>
    <lineage>
        <taxon>Eukaryota</taxon>
        <taxon>Fungi</taxon>
        <taxon>Fungi incertae sedis</taxon>
        <taxon>Zoopagomycota</taxon>
        <taxon>Kickxellomycotina</taxon>
        <taxon>Harpellomycetes</taxon>
        <taxon>Harpellales</taxon>
        <taxon>Legeriomycetaceae</taxon>
        <taxon>Smittium</taxon>
    </lineage>
</organism>
<feature type="region of interest" description="Disordered" evidence="1">
    <location>
        <begin position="50"/>
        <end position="74"/>
    </location>
</feature>
<name>A0A2T9YHT1_9FUNG</name>
<dbReference type="EMBL" id="MBFS01002840">
    <property type="protein sequence ID" value="PVU91844.1"/>
    <property type="molecule type" value="Genomic_DNA"/>
</dbReference>
<evidence type="ECO:0000313" key="2">
    <source>
        <dbReference type="EMBL" id="PVU91844.1"/>
    </source>
</evidence>
<evidence type="ECO:0000313" key="3">
    <source>
        <dbReference type="Proteomes" id="UP000245609"/>
    </source>
</evidence>
<proteinExistence type="predicted"/>